<keyword evidence="2" id="KW-1185">Reference proteome</keyword>
<dbReference type="InterPro" id="IPR007413">
    <property type="entry name" value="YcjX-like"/>
</dbReference>
<evidence type="ECO:0000313" key="1">
    <source>
        <dbReference type="EMBL" id="AQT42744.1"/>
    </source>
</evidence>
<proteinExistence type="predicted"/>
<name>A0A1U9MBR5_9HYPH</name>
<gene>
    <name evidence="1" type="ORF">BBC0178_012770</name>
</gene>
<evidence type="ECO:0000313" key="2">
    <source>
        <dbReference type="Proteomes" id="UP000189660"/>
    </source>
</evidence>
<accession>A0A1U9MBR5</accession>
<organism evidence="1 2">
    <name type="scientific">Bartonella apihabitans</name>
    <dbReference type="NCBI Taxonomy" id="2750929"/>
    <lineage>
        <taxon>Bacteria</taxon>
        <taxon>Pseudomonadati</taxon>
        <taxon>Pseudomonadota</taxon>
        <taxon>Alphaproteobacteria</taxon>
        <taxon>Hyphomicrobiales</taxon>
        <taxon>Bartonellaceae</taxon>
        <taxon>Bartonella</taxon>
    </lineage>
</organism>
<dbReference type="EMBL" id="CP015820">
    <property type="protein sequence ID" value="AQT42744.1"/>
    <property type="molecule type" value="Genomic_DNA"/>
</dbReference>
<dbReference type="KEGG" id="bapa:BBC0178_012770"/>
<dbReference type="AlphaFoldDB" id="A0A1U9MBR5"/>
<dbReference type="PANTHER" id="PTHR38605:SF1">
    <property type="entry name" value="ATPASE"/>
    <property type="match status" value="1"/>
</dbReference>
<sequence>MVNEKLWPQSTRSLSQLRLKLEFLTRSQKFSGSKQKKLSIDIIDYPGEWLLDLPLLQKNYREFSAQSIARANSPEHKAHAKAWLGAIRSVNFLNEANERDIEVLAESFKSYLRSAKNSGNMISALPPGRFLIPGSFEGAPVLSFSPLPDLGIAEFPDNSIAKIMEQRYEAYKSLVIKPFFREYIARLDRQVILVDSLDAINGGTASILEMQNALCEILDCFKAGKNHLLSALVQHKIDRILVASTKADYLHHINHARLENITSEIVRTAMDKAELKGVLTDTLAVASLRSTKEGTSEKTAKAWPLS</sequence>
<protein>
    <submittedName>
        <fullName evidence="1">Uncharacterized protein</fullName>
    </submittedName>
</protein>
<dbReference type="PANTHER" id="PTHR38605">
    <property type="entry name" value="ATPASE-RELATED"/>
    <property type="match status" value="1"/>
</dbReference>
<reference evidence="1 2" key="1">
    <citation type="submission" date="2016-11" db="EMBL/GenBank/DDBJ databases">
        <title>Comparative genomics of Bartonella apis.</title>
        <authorList>
            <person name="Engel P."/>
        </authorList>
    </citation>
    <scope>NUCLEOTIDE SEQUENCE [LARGE SCALE GENOMIC DNA]</scope>
    <source>
        <strain evidence="1 2">BBC0178</strain>
    </source>
</reference>
<dbReference type="Proteomes" id="UP000189660">
    <property type="component" value="Chromosome"/>
</dbReference>
<dbReference type="Pfam" id="PF04317">
    <property type="entry name" value="DUF463"/>
    <property type="match status" value="1"/>
</dbReference>